<evidence type="ECO:0008006" key="4">
    <source>
        <dbReference type="Google" id="ProtNLM"/>
    </source>
</evidence>
<feature type="signal peptide" evidence="1">
    <location>
        <begin position="1"/>
        <end position="22"/>
    </location>
</feature>
<keyword evidence="1" id="KW-0732">Signal</keyword>
<feature type="chain" id="PRO_5045516502" description="DUF4399 domain-containing protein" evidence="1">
    <location>
        <begin position="23"/>
        <end position="153"/>
    </location>
</feature>
<reference evidence="3" key="1">
    <citation type="journal article" date="2019" name="Int. J. Syst. Evol. Microbiol.">
        <title>The Global Catalogue of Microorganisms (GCM) 10K type strain sequencing project: providing services to taxonomists for standard genome sequencing and annotation.</title>
        <authorList>
            <consortium name="The Broad Institute Genomics Platform"/>
            <consortium name="The Broad Institute Genome Sequencing Center for Infectious Disease"/>
            <person name="Wu L."/>
            <person name="Ma J."/>
        </authorList>
    </citation>
    <scope>NUCLEOTIDE SEQUENCE [LARGE SCALE GENOMIC DNA]</scope>
    <source>
        <strain evidence="3">JCM 15672</strain>
    </source>
</reference>
<keyword evidence="3" id="KW-1185">Reference proteome</keyword>
<dbReference type="EMBL" id="BAAAPW010000001">
    <property type="protein sequence ID" value="GAA2027759.1"/>
    <property type="molecule type" value="Genomic_DNA"/>
</dbReference>
<evidence type="ECO:0000313" key="2">
    <source>
        <dbReference type="EMBL" id="GAA2027759.1"/>
    </source>
</evidence>
<protein>
    <recommendedName>
        <fullName evidence="4">DUF4399 domain-containing protein</fullName>
    </recommendedName>
</protein>
<accession>A0ABP5FMC4</accession>
<dbReference type="Proteomes" id="UP001501196">
    <property type="component" value="Unassembled WGS sequence"/>
</dbReference>
<comment type="caution">
    <text evidence="2">The sequence shown here is derived from an EMBL/GenBank/DDBJ whole genome shotgun (WGS) entry which is preliminary data.</text>
</comment>
<sequence>MLKAAAWSVPAIAVAVPAPAYAASQVPIEGPVVTFGPLQIFGFRPQFAASTLVSYHPDRWIGVPPGATIPPSVPGSGTFRIYQGDTLVSTAATPAFAALPGNAGVTVQRPPLPPGMYRLEFQATLVSQEIDGIQFVPNPVPTLTLDFEVPAGP</sequence>
<proteinExistence type="predicted"/>
<evidence type="ECO:0000256" key="1">
    <source>
        <dbReference type="SAM" id="SignalP"/>
    </source>
</evidence>
<gene>
    <name evidence="2" type="ORF">GCM10009819_09010</name>
</gene>
<evidence type="ECO:0000313" key="3">
    <source>
        <dbReference type="Proteomes" id="UP001501196"/>
    </source>
</evidence>
<organism evidence="2 3">
    <name type="scientific">Agromyces tropicus</name>
    <dbReference type="NCBI Taxonomy" id="555371"/>
    <lineage>
        <taxon>Bacteria</taxon>
        <taxon>Bacillati</taxon>
        <taxon>Actinomycetota</taxon>
        <taxon>Actinomycetes</taxon>
        <taxon>Micrococcales</taxon>
        <taxon>Microbacteriaceae</taxon>
        <taxon>Agromyces</taxon>
    </lineage>
</organism>
<name>A0ABP5FMC4_9MICO</name>